<gene>
    <name evidence="2" type="ORF">J5N97_011012</name>
</gene>
<dbReference type="OrthoDB" id="642193at2759"/>
<dbReference type="GO" id="GO:0000145">
    <property type="term" value="C:exocyst"/>
    <property type="evidence" value="ECO:0007669"/>
    <property type="project" value="InterPro"/>
</dbReference>
<dbReference type="GO" id="GO:0006887">
    <property type="term" value="P:exocytosis"/>
    <property type="evidence" value="ECO:0007669"/>
    <property type="project" value="InterPro"/>
</dbReference>
<evidence type="ECO:0000313" key="3">
    <source>
        <dbReference type="Proteomes" id="UP001085076"/>
    </source>
</evidence>
<comment type="caution">
    <text evidence="2">The sequence shown here is derived from an EMBL/GenBank/DDBJ whole genome shotgun (WGS) entry which is preliminary data.</text>
</comment>
<dbReference type="PANTHER" id="PTHR21426:SF12">
    <property type="entry name" value="EXOCYST COMPLEX COMPONENT 8"/>
    <property type="match status" value="1"/>
</dbReference>
<sequence>MCQAGNMDDSHKTTSDRDNHSTELRNWKRKLHHCVDRLRDRFCRQQMLALILTEDGDTLLNAQMYLSMDESFDYPEWSPSPIFQTVVLFLSDDPNFWEDIEKGPRPLGLLGLRQFIIVFAQGRYLSRHAHQLIKDIIERAMLAFSATGMDPDSSPIL</sequence>
<reference evidence="2" key="2">
    <citation type="journal article" date="2022" name="Hortic Res">
        <title>The genome of Dioscorea zingiberensis sheds light on the biosynthesis, origin and evolution of the medicinally important diosgenin saponins.</title>
        <authorList>
            <person name="Li Y."/>
            <person name="Tan C."/>
            <person name="Li Z."/>
            <person name="Guo J."/>
            <person name="Li S."/>
            <person name="Chen X."/>
            <person name="Wang C."/>
            <person name="Dai X."/>
            <person name="Yang H."/>
            <person name="Song W."/>
            <person name="Hou L."/>
            <person name="Xu J."/>
            <person name="Tong Z."/>
            <person name="Xu A."/>
            <person name="Yuan X."/>
            <person name="Wang W."/>
            <person name="Yang Q."/>
            <person name="Chen L."/>
            <person name="Sun Z."/>
            <person name="Wang K."/>
            <person name="Pan B."/>
            <person name="Chen J."/>
            <person name="Bao Y."/>
            <person name="Liu F."/>
            <person name="Qi X."/>
            <person name="Gang D.R."/>
            <person name="Wen J."/>
            <person name="Li J."/>
        </authorList>
    </citation>
    <scope>NUCLEOTIDE SEQUENCE</scope>
    <source>
        <strain evidence="2">Dzin_1.0</strain>
    </source>
</reference>
<proteinExistence type="predicted"/>
<name>A0A9D5HP59_9LILI</name>
<dbReference type="EMBL" id="JAGGNH010000002">
    <property type="protein sequence ID" value="KAJ0982757.1"/>
    <property type="molecule type" value="Genomic_DNA"/>
</dbReference>
<dbReference type="PANTHER" id="PTHR21426">
    <property type="entry name" value="EXOCYST COMPLEX COMPONENT 8"/>
    <property type="match status" value="1"/>
</dbReference>
<reference evidence="2" key="1">
    <citation type="submission" date="2021-03" db="EMBL/GenBank/DDBJ databases">
        <authorList>
            <person name="Li Z."/>
            <person name="Yang C."/>
        </authorList>
    </citation>
    <scope>NUCLEOTIDE SEQUENCE</scope>
    <source>
        <strain evidence="2">Dzin_1.0</strain>
        <tissue evidence="2">Leaf</tissue>
    </source>
</reference>
<organism evidence="2 3">
    <name type="scientific">Dioscorea zingiberensis</name>
    <dbReference type="NCBI Taxonomy" id="325984"/>
    <lineage>
        <taxon>Eukaryota</taxon>
        <taxon>Viridiplantae</taxon>
        <taxon>Streptophyta</taxon>
        <taxon>Embryophyta</taxon>
        <taxon>Tracheophyta</taxon>
        <taxon>Spermatophyta</taxon>
        <taxon>Magnoliopsida</taxon>
        <taxon>Liliopsida</taxon>
        <taxon>Dioscoreales</taxon>
        <taxon>Dioscoreaceae</taxon>
        <taxon>Dioscorea</taxon>
    </lineage>
</organism>
<evidence type="ECO:0000313" key="2">
    <source>
        <dbReference type="EMBL" id="KAJ0982757.1"/>
    </source>
</evidence>
<protein>
    <submittedName>
        <fullName evidence="2">Uncharacterized protein</fullName>
    </submittedName>
</protein>
<dbReference type="GO" id="GO:0006893">
    <property type="term" value="P:Golgi to plasma membrane transport"/>
    <property type="evidence" value="ECO:0007669"/>
    <property type="project" value="TreeGrafter"/>
</dbReference>
<dbReference type="InterPro" id="IPR033961">
    <property type="entry name" value="Exo84"/>
</dbReference>
<dbReference type="GO" id="GO:0008104">
    <property type="term" value="P:intracellular protein localization"/>
    <property type="evidence" value="ECO:0007669"/>
    <property type="project" value="TreeGrafter"/>
</dbReference>
<evidence type="ECO:0000256" key="1">
    <source>
        <dbReference type="ARBA" id="ARBA00022448"/>
    </source>
</evidence>
<keyword evidence="3" id="KW-1185">Reference proteome</keyword>
<accession>A0A9D5HP59</accession>
<keyword evidence="1" id="KW-0813">Transport</keyword>
<dbReference type="Proteomes" id="UP001085076">
    <property type="component" value="Miscellaneous, Linkage group lg02"/>
</dbReference>
<dbReference type="AlphaFoldDB" id="A0A9D5HP59"/>